<keyword evidence="1" id="KW-0812">Transmembrane</keyword>
<protein>
    <submittedName>
        <fullName evidence="2">Uncharacterized protein</fullName>
    </submittedName>
</protein>
<reference evidence="2 3" key="1">
    <citation type="submission" date="2019-07" db="EMBL/GenBank/DDBJ databases">
        <title>Whole genome shotgun sequence of Sporosarcina luteola NBRC 105378.</title>
        <authorList>
            <person name="Hosoyama A."/>
            <person name="Uohara A."/>
            <person name="Ohji S."/>
            <person name="Ichikawa N."/>
        </authorList>
    </citation>
    <scope>NUCLEOTIDE SEQUENCE [LARGE SCALE GENOMIC DNA]</scope>
    <source>
        <strain evidence="2 3">NBRC 105378</strain>
    </source>
</reference>
<name>A0A511Z578_9BACL</name>
<gene>
    <name evidence="2" type="ORF">SLU01_09200</name>
</gene>
<dbReference type="EMBL" id="BJYL01000011">
    <property type="protein sequence ID" value="GEN82608.1"/>
    <property type="molecule type" value="Genomic_DNA"/>
</dbReference>
<comment type="caution">
    <text evidence="2">The sequence shown here is derived from an EMBL/GenBank/DDBJ whole genome shotgun (WGS) entry which is preliminary data.</text>
</comment>
<feature type="transmembrane region" description="Helical" evidence="1">
    <location>
        <begin position="26"/>
        <end position="44"/>
    </location>
</feature>
<accession>A0A511Z578</accession>
<keyword evidence="1" id="KW-1133">Transmembrane helix</keyword>
<evidence type="ECO:0000313" key="3">
    <source>
        <dbReference type="Proteomes" id="UP000321901"/>
    </source>
</evidence>
<organism evidence="2 3">
    <name type="scientific">Sporosarcina luteola</name>
    <dbReference type="NCBI Taxonomy" id="582850"/>
    <lineage>
        <taxon>Bacteria</taxon>
        <taxon>Bacillati</taxon>
        <taxon>Bacillota</taxon>
        <taxon>Bacilli</taxon>
        <taxon>Bacillales</taxon>
        <taxon>Caryophanaceae</taxon>
        <taxon>Sporosarcina</taxon>
    </lineage>
</organism>
<evidence type="ECO:0000313" key="2">
    <source>
        <dbReference type="EMBL" id="GEN82608.1"/>
    </source>
</evidence>
<proteinExistence type="predicted"/>
<keyword evidence="3" id="KW-1185">Reference proteome</keyword>
<evidence type="ECO:0000256" key="1">
    <source>
        <dbReference type="SAM" id="Phobius"/>
    </source>
</evidence>
<sequence>MMAYKKGDGYMQRWDSRPDKPDGGQWAALGVAFLIILIVIFMNLL</sequence>
<dbReference type="Proteomes" id="UP000321901">
    <property type="component" value="Unassembled WGS sequence"/>
</dbReference>
<keyword evidence="1" id="KW-0472">Membrane</keyword>
<dbReference type="AlphaFoldDB" id="A0A511Z578"/>